<reference evidence="9" key="1">
    <citation type="submission" date="2018-11" db="EMBL/GenBank/DDBJ databases">
        <title>Henneguya salminicola genome and transcriptome.</title>
        <authorList>
            <person name="Yahalomi D."/>
            <person name="Atkinson S.D."/>
            <person name="Neuhof M."/>
            <person name="Chang E.S."/>
            <person name="Philippe H."/>
            <person name="Cartwright P."/>
            <person name="Bartholomew J.L."/>
            <person name="Huchon D."/>
        </authorList>
    </citation>
    <scope>NUCLEOTIDE SEQUENCE</scope>
    <source>
        <strain evidence="9">Hz1</strain>
        <tissue evidence="9">Whole</tissue>
    </source>
</reference>
<dbReference type="PANTHER" id="PTHR10537">
    <property type="entry name" value="DNA PRIMASE LARGE SUBUNIT"/>
    <property type="match status" value="1"/>
</dbReference>
<proteinExistence type="predicted"/>
<comment type="cofactor">
    <cofactor evidence="1">
        <name>[4Fe-4S] cluster</name>
        <dbReference type="ChEBI" id="CHEBI:49883"/>
    </cofactor>
</comment>
<evidence type="ECO:0000256" key="7">
    <source>
        <dbReference type="ARBA" id="ARBA00023014"/>
    </source>
</evidence>
<dbReference type="GO" id="GO:0051539">
    <property type="term" value="F:4 iron, 4 sulfur cluster binding"/>
    <property type="evidence" value="ECO:0007669"/>
    <property type="project" value="UniProtKB-KW"/>
</dbReference>
<name>A0A6G3MGJ7_HENSL</name>
<keyword evidence="5" id="KW-0479">Metal-binding</keyword>
<keyword evidence="4" id="KW-0235">DNA replication</keyword>
<feature type="domain" description="DNA primase large subunit C-terminal" evidence="8">
    <location>
        <begin position="42"/>
        <end position="212"/>
    </location>
</feature>
<accession>A0A6G3MGJ7</accession>
<keyword evidence="3" id="KW-0639">Primosome</keyword>
<evidence type="ECO:0000256" key="2">
    <source>
        <dbReference type="ARBA" id="ARBA00022485"/>
    </source>
</evidence>
<dbReference type="AlphaFoldDB" id="A0A6G3MGJ7"/>
<dbReference type="Pfam" id="PF04104">
    <property type="entry name" value="DNA_primase_lrg"/>
    <property type="match status" value="1"/>
</dbReference>
<protein>
    <submittedName>
        <fullName evidence="9">DNA primase large subunit (Trinotate prediction)</fullName>
    </submittedName>
</protein>
<dbReference type="GO" id="GO:0006270">
    <property type="term" value="P:DNA replication initiation"/>
    <property type="evidence" value="ECO:0007669"/>
    <property type="project" value="TreeGrafter"/>
</dbReference>
<dbReference type="GO" id="GO:0046872">
    <property type="term" value="F:metal ion binding"/>
    <property type="evidence" value="ECO:0007669"/>
    <property type="project" value="UniProtKB-KW"/>
</dbReference>
<keyword evidence="6" id="KW-0408">Iron</keyword>
<sequence length="223" mass="26359">MNKIEEDDRLMVQLQNISQYQESTSFDYKNATFEKINLNSIDKISEESFPPCMQCAHAQLKRNGHLKYHGRIQYGLFLKGIGFSLEESLTFWRNCFNKTIESEKFDKLYSYYIRYNYGQEGKRVDFHPYNCMKIIMSDPPVAGDSHGCPFKQFDQKNLESMLRTKGITNIDQNEIIELSKNQHYQIACARFYEIVHNQPKQTISISHPNEYFQFSRSLIENKK</sequence>
<keyword evidence="7" id="KW-0411">Iron-sulfur</keyword>
<dbReference type="PANTHER" id="PTHR10537:SF3">
    <property type="entry name" value="DNA PRIMASE LARGE SUBUNIT"/>
    <property type="match status" value="1"/>
</dbReference>
<evidence type="ECO:0000256" key="5">
    <source>
        <dbReference type="ARBA" id="ARBA00022723"/>
    </source>
</evidence>
<dbReference type="GO" id="GO:0005658">
    <property type="term" value="C:alpha DNA polymerase:primase complex"/>
    <property type="evidence" value="ECO:0007669"/>
    <property type="project" value="TreeGrafter"/>
</dbReference>
<dbReference type="GO" id="GO:0006269">
    <property type="term" value="P:DNA replication, synthesis of primer"/>
    <property type="evidence" value="ECO:0007669"/>
    <property type="project" value="UniProtKB-KW"/>
</dbReference>
<dbReference type="EMBL" id="GHBP01002511">
    <property type="protein sequence ID" value="NDJ93119.1"/>
    <property type="molecule type" value="Transcribed_RNA"/>
</dbReference>
<dbReference type="InterPro" id="IPR007238">
    <property type="entry name" value="DNA_primase_lsu_euk/arc"/>
</dbReference>
<dbReference type="InterPro" id="IPR058560">
    <property type="entry name" value="DNA_primase_C"/>
</dbReference>
<evidence type="ECO:0000313" key="9">
    <source>
        <dbReference type="EMBL" id="NDJ93119.1"/>
    </source>
</evidence>
<evidence type="ECO:0000256" key="6">
    <source>
        <dbReference type="ARBA" id="ARBA00023004"/>
    </source>
</evidence>
<evidence type="ECO:0000256" key="4">
    <source>
        <dbReference type="ARBA" id="ARBA00022705"/>
    </source>
</evidence>
<evidence type="ECO:0000259" key="8">
    <source>
        <dbReference type="Pfam" id="PF04104"/>
    </source>
</evidence>
<evidence type="ECO:0000256" key="1">
    <source>
        <dbReference type="ARBA" id="ARBA00001966"/>
    </source>
</evidence>
<evidence type="ECO:0000256" key="3">
    <source>
        <dbReference type="ARBA" id="ARBA00022515"/>
    </source>
</evidence>
<keyword evidence="2" id="KW-0004">4Fe-4S</keyword>
<organism evidence="9">
    <name type="scientific">Henneguya salminicola</name>
    <name type="common">Myxosporean</name>
    <dbReference type="NCBI Taxonomy" id="69463"/>
    <lineage>
        <taxon>Eukaryota</taxon>
        <taxon>Metazoa</taxon>
        <taxon>Cnidaria</taxon>
        <taxon>Myxozoa</taxon>
        <taxon>Myxosporea</taxon>
        <taxon>Bivalvulida</taxon>
        <taxon>Platysporina</taxon>
        <taxon>Myxobolidae</taxon>
        <taxon>Henneguya</taxon>
    </lineage>
</organism>